<accession>A0A849BKJ2</accession>
<dbReference type="Proteomes" id="UP000555552">
    <property type="component" value="Unassembled WGS sequence"/>
</dbReference>
<gene>
    <name evidence="1" type="ORF">HLB09_11585</name>
</gene>
<protein>
    <submittedName>
        <fullName evidence="1">Pilus assembly protein CpaE</fullName>
    </submittedName>
</protein>
<reference evidence="1 2" key="1">
    <citation type="submission" date="2020-05" db="EMBL/GenBank/DDBJ databases">
        <title>MicrobeNet Type strains.</title>
        <authorList>
            <person name="Nicholson A.C."/>
        </authorList>
    </citation>
    <scope>NUCLEOTIDE SEQUENCE [LARGE SCALE GENOMIC DNA]</scope>
    <source>
        <strain evidence="1 2">JCM 14547</strain>
    </source>
</reference>
<keyword evidence="2" id="KW-1185">Reference proteome</keyword>
<comment type="caution">
    <text evidence="1">The sequence shown here is derived from an EMBL/GenBank/DDBJ whole genome shotgun (WGS) entry which is preliminary data.</text>
</comment>
<dbReference type="AlphaFoldDB" id="A0A849BKJ2"/>
<evidence type="ECO:0000313" key="1">
    <source>
        <dbReference type="EMBL" id="NNH23720.1"/>
    </source>
</evidence>
<evidence type="ECO:0000313" key="2">
    <source>
        <dbReference type="Proteomes" id="UP000555552"/>
    </source>
</evidence>
<dbReference type="RefSeq" id="WP_171203518.1">
    <property type="nucleotide sequence ID" value="NZ_BAAANP010000033.1"/>
</dbReference>
<organism evidence="1 2">
    <name type="scientific">Pseudokineococcus marinus</name>
    <dbReference type="NCBI Taxonomy" id="351215"/>
    <lineage>
        <taxon>Bacteria</taxon>
        <taxon>Bacillati</taxon>
        <taxon>Actinomycetota</taxon>
        <taxon>Actinomycetes</taxon>
        <taxon>Kineosporiales</taxon>
        <taxon>Kineosporiaceae</taxon>
        <taxon>Pseudokineococcus</taxon>
    </lineage>
</organism>
<proteinExistence type="predicted"/>
<dbReference type="EMBL" id="JABEMA010000185">
    <property type="protein sequence ID" value="NNH23720.1"/>
    <property type="molecule type" value="Genomic_DNA"/>
</dbReference>
<name>A0A849BKJ2_9ACTN</name>
<sequence>MISVPTARALATSGVAWEPASGDRFVITDRGMDDDVFVLSEMVVEAQDHATGRVLGFNGTTEWALDSVAAEQAVWLPREGQLREMLGDTFAGLVPEDGAFVVRTRDADGERSSRADDVEEAYALAVLAVRARAARGA</sequence>